<organism evidence="5 6">
    <name type="scientific">Marinomonas hwangdonensis</name>
    <dbReference type="NCBI Taxonomy" id="1053647"/>
    <lineage>
        <taxon>Bacteria</taxon>
        <taxon>Pseudomonadati</taxon>
        <taxon>Pseudomonadota</taxon>
        <taxon>Gammaproteobacteria</taxon>
        <taxon>Oceanospirillales</taxon>
        <taxon>Oceanospirillaceae</taxon>
        <taxon>Marinomonas</taxon>
    </lineage>
</organism>
<dbReference type="GO" id="GO:0015562">
    <property type="term" value="F:efflux transmembrane transporter activity"/>
    <property type="evidence" value="ECO:0007669"/>
    <property type="project" value="TreeGrafter"/>
</dbReference>
<dbReference type="PANTHER" id="PTHR30469:SF29">
    <property type="entry name" value="BLR2860 PROTEIN"/>
    <property type="match status" value="1"/>
</dbReference>
<sequence length="371" mass="39548">MKLKNKLGPITAVVVTFAAVTWMVIGGNGITTSPSETSSQARSHSSVSSSDQTNTAQNKDAYPVQAKSLVAESVELHISLTGKTLASESLVLTNSYAGRITDLKVEKGQLINKGQSLLQIDNRTLTMELAQANLLVKQRQLELDGIKQLNLENFSSRVNLAQAETELAAAKSTQSTLRVHLENANVTAPFSGVINSLDVKQGQVLSSGSEIGTLVSLDPLKVSVNIPQNRIHQISLGTQASIRFESGDSVDGMVTFISAIANEASRTITVEIHVDNPNNRIQSGLTASVDFTLDEQLAHSFSAALLTLDNAGQTAVKTLNVNNVVVLSPVEVIKSDRENVWVSGLPTNVNIITVGQGFVSPGDRVTAHYPN</sequence>
<comment type="similarity">
    <text evidence="1">Belongs to the membrane fusion protein (MFP) (TC 8.A.1) family.</text>
</comment>
<dbReference type="Gene3D" id="2.40.30.170">
    <property type="match status" value="1"/>
</dbReference>
<evidence type="ECO:0000256" key="2">
    <source>
        <dbReference type="SAM" id="MobiDB-lite"/>
    </source>
</evidence>
<proteinExistence type="inferred from homology"/>
<evidence type="ECO:0000259" key="3">
    <source>
        <dbReference type="Pfam" id="PF25917"/>
    </source>
</evidence>
<dbReference type="Gene3D" id="1.10.287.470">
    <property type="entry name" value="Helix hairpin bin"/>
    <property type="match status" value="1"/>
</dbReference>
<feature type="compositionally biased region" description="Low complexity" evidence="2">
    <location>
        <begin position="38"/>
        <end position="50"/>
    </location>
</feature>
<dbReference type="PANTHER" id="PTHR30469">
    <property type="entry name" value="MULTIDRUG RESISTANCE PROTEIN MDTA"/>
    <property type="match status" value="1"/>
</dbReference>
<dbReference type="OrthoDB" id="9806939at2"/>
<gene>
    <name evidence="5" type="ORF">EBI00_10705</name>
</gene>
<evidence type="ECO:0000259" key="4">
    <source>
        <dbReference type="Pfam" id="PF25954"/>
    </source>
</evidence>
<dbReference type="Pfam" id="PF25917">
    <property type="entry name" value="BSH_RND"/>
    <property type="match status" value="1"/>
</dbReference>
<comment type="caution">
    <text evidence="5">The sequence shown here is derived from an EMBL/GenBank/DDBJ whole genome shotgun (WGS) entry which is preliminary data.</text>
</comment>
<name>A0A3M8Q1D8_9GAMM</name>
<evidence type="ECO:0000256" key="1">
    <source>
        <dbReference type="ARBA" id="ARBA00009477"/>
    </source>
</evidence>
<dbReference type="NCBIfam" id="TIGR01730">
    <property type="entry name" value="RND_mfp"/>
    <property type="match status" value="1"/>
</dbReference>
<dbReference type="InterPro" id="IPR058792">
    <property type="entry name" value="Beta-barrel_RND_2"/>
</dbReference>
<dbReference type="InterPro" id="IPR058625">
    <property type="entry name" value="MdtA-like_BSH"/>
</dbReference>
<dbReference type="Pfam" id="PF25954">
    <property type="entry name" value="Beta-barrel_RND_2"/>
    <property type="match status" value="1"/>
</dbReference>
<reference evidence="5 6" key="1">
    <citation type="journal article" date="2012" name="Int. J. Syst. Evol. Microbiol.">
        <title>Marinomonas hwangdonensis sp. nov., isolated from seawater.</title>
        <authorList>
            <person name="Jung Y.T."/>
            <person name="Oh T.K."/>
            <person name="Yoon J.H."/>
        </authorList>
    </citation>
    <scope>NUCLEOTIDE SEQUENCE [LARGE SCALE GENOMIC DNA]</scope>
    <source>
        <strain evidence="5 6">HDW-15</strain>
    </source>
</reference>
<dbReference type="InterPro" id="IPR006143">
    <property type="entry name" value="RND_pump_MFP"/>
</dbReference>
<dbReference type="EMBL" id="RIZG01000006">
    <property type="protein sequence ID" value="RNF49945.1"/>
    <property type="molecule type" value="Genomic_DNA"/>
</dbReference>
<dbReference type="SUPFAM" id="SSF111369">
    <property type="entry name" value="HlyD-like secretion proteins"/>
    <property type="match status" value="1"/>
</dbReference>
<dbReference type="RefSeq" id="WP_123095928.1">
    <property type="nucleotide sequence ID" value="NZ_RIZG01000006.1"/>
</dbReference>
<protein>
    <submittedName>
        <fullName evidence="5">Efflux RND transporter periplasmic adaptor subunit</fullName>
    </submittedName>
</protein>
<dbReference type="GO" id="GO:1990281">
    <property type="term" value="C:efflux pump complex"/>
    <property type="evidence" value="ECO:0007669"/>
    <property type="project" value="TreeGrafter"/>
</dbReference>
<dbReference type="Proteomes" id="UP000280507">
    <property type="component" value="Unassembled WGS sequence"/>
</dbReference>
<evidence type="ECO:0000313" key="5">
    <source>
        <dbReference type="EMBL" id="RNF49945.1"/>
    </source>
</evidence>
<feature type="region of interest" description="Disordered" evidence="2">
    <location>
        <begin position="31"/>
        <end position="59"/>
    </location>
</feature>
<dbReference type="Gene3D" id="2.40.50.100">
    <property type="match status" value="1"/>
</dbReference>
<dbReference type="AlphaFoldDB" id="A0A3M8Q1D8"/>
<accession>A0A3M8Q1D8</accession>
<feature type="domain" description="CusB-like beta-barrel" evidence="4">
    <location>
        <begin position="222"/>
        <end position="292"/>
    </location>
</feature>
<evidence type="ECO:0000313" key="6">
    <source>
        <dbReference type="Proteomes" id="UP000280507"/>
    </source>
</evidence>
<feature type="domain" description="Multidrug resistance protein MdtA-like barrel-sandwich hybrid" evidence="3">
    <location>
        <begin position="97"/>
        <end position="214"/>
    </location>
</feature>
<keyword evidence="6" id="KW-1185">Reference proteome</keyword>